<dbReference type="EMBL" id="CP001344">
    <property type="protein sequence ID" value="ACL45238.1"/>
    <property type="molecule type" value="Genomic_DNA"/>
</dbReference>
<dbReference type="Pfam" id="PF01408">
    <property type="entry name" value="GFO_IDH_MocA"/>
    <property type="match status" value="1"/>
</dbReference>
<dbReference type="GO" id="GO:0000166">
    <property type="term" value="F:nucleotide binding"/>
    <property type="evidence" value="ECO:0007669"/>
    <property type="project" value="InterPro"/>
</dbReference>
<dbReference type="Gene3D" id="3.40.50.720">
    <property type="entry name" value="NAD(P)-binding Rossmann-like Domain"/>
    <property type="match status" value="1"/>
</dbReference>
<proteinExistence type="predicted"/>
<dbReference type="OrthoDB" id="9815825at2"/>
<dbReference type="STRING" id="395961.Cyan7425_2895"/>
<accession>B8HL06</accession>
<evidence type="ECO:0000259" key="1">
    <source>
        <dbReference type="Pfam" id="PF01408"/>
    </source>
</evidence>
<dbReference type="InterPro" id="IPR036291">
    <property type="entry name" value="NAD(P)-bd_dom_sf"/>
</dbReference>
<gene>
    <name evidence="3" type="ordered locus">Cyan7425_2895</name>
</gene>
<feature type="domain" description="Gfo/Idh/MocA-like oxidoreductase N-terminal" evidence="1">
    <location>
        <begin position="14"/>
        <end position="129"/>
    </location>
</feature>
<dbReference type="InterPro" id="IPR000683">
    <property type="entry name" value="Gfo/Idh/MocA-like_OxRdtase_N"/>
</dbReference>
<dbReference type="Pfam" id="PF22725">
    <property type="entry name" value="GFO_IDH_MocA_C3"/>
    <property type="match status" value="1"/>
</dbReference>
<dbReference type="PANTHER" id="PTHR46368:SF4">
    <property type="entry name" value="OS10G0403700 PROTEIN"/>
    <property type="match status" value="1"/>
</dbReference>
<protein>
    <submittedName>
        <fullName evidence="3">Oxidoreductase domain protein</fullName>
    </submittedName>
</protein>
<reference evidence="3" key="1">
    <citation type="submission" date="2009-01" db="EMBL/GenBank/DDBJ databases">
        <title>Complete sequence of chromosome Cyanothece sp. PCC 7425.</title>
        <authorList>
            <consortium name="US DOE Joint Genome Institute"/>
            <person name="Lucas S."/>
            <person name="Copeland A."/>
            <person name="Lapidus A."/>
            <person name="Glavina del Rio T."/>
            <person name="Dalin E."/>
            <person name="Tice H."/>
            <person name="Bruce D."/>
            <person name="Goodwin L."/>
            <person name="Pitluck S."/>
            <person name="Sims D."/>
            <person name="Meineke L."/>
            <person name="Brettin T."/>
            <person name="Detter J.C."/>
            <person name="Han C."/>
            <person name="Larimer F."/>
            <person name="Land M."/>
            <person name="Hauser L."/>
            <person name="Kyrpides N."/>
            <person name="Ovchinnikova G."/>
            <person name="Liberton M."/>
            <person name="Stoeckel J."/>
            <person name="Banerjee A."/>
            <person name="Singh A."/>
            <person name="Page L."/>
            <person name="Sato H."/>
            <person name="Zhao L."/>
            <person name="Sherman L."/>
            <person name="Pakrasi H."/>
            <person name="Richardson P."/>
        </authorList>
    </citation>
    <scope>NUCLEOTIDE SEQUENCE</scope>
    <source>
        <strain evidence="3">PCC 7425</strain>
    </source>
</reference>
<organism evidence="3">
    <name type="scientific">Cyanothece sp. (strain PCC 7425 / ATCC 29141)</name>
    <dbReference type="NCBI Taxonomy" id="395961"/>
    <lineage>
        <taxon>Bacteria</taxon>
        <taxon>Bacillati</taxon>
        <taxon>Cyanobacteriota</taxon>
        <taxon>Cyanophyceae</taxon>
        <taxon>Gomontiellales</taxon>
        <taxon>Cyanothecaceae</taxon>
        <taxon>Cyanothece</taxon>
    </lineage>
</organism>
<evidence type="ECO:0000313" key="3">
    <source>
        <dbReference type="EMBL" id="ACL45238.1"/>
    </source>
</evidence>
<dbReference type="SUPFAM" id="SSF55347">
    <property type="entry name" value="Glyceraldehyde-3-phosphate dehydrogenase-like, C-terminal domain"/>
    <property type="match status" value="1"/>
</dbReference>
<dbReference type="SUPFAM" id="SSF51735">
    <property type="entry name" value="NAD(P)-binding Rossmann-fold domains"/>
    <property type="match status" value="1"/>
</dbReference>
<sequence>MYGLGERYIMVENLRFGIVGTGMIANAIAKAIVDSETAELAAVSSRQLETAQSFAKQYGAVKAFDSWQQMVAWDGIDAVYVAVPTAVEESVCVVAAQAGKHVLADKPFANLPSLQRITAACRRNNVVFMDATHFVHHPRTQKIHHQIKETLGAVQAIHSAFFFPLMDSTNIRFNPHMEPTGALGDMAWYSIRAAVEFLPANVPLKSVEVSLQRDDQTNAIIRATGLLVFENGMTSTWAAGYNAGVCIMDLDILGTNGLISLNDFVLDWAKSFAFNNPDHQVGYTLRTGVATPKDFQFIPTPSAKSQHTLMIENFVSLSRSGQQSDLYGASIRSSEETQRLLDLIWEKAHR</sequence>
<dbReference type="Gene3D" id="3.30.360.10">
    <property type="entry name" value="Dihydrodipicolinate Reductase, domain 2"/>
    <property type="match status" value="1"/>
</dbReference>
<dbReference type="KEGG" id="cyn:Cyan7425_2895"/>
<dbReference type="HOGENOM" id="CLU_023194_5_3_3"/>
<dbReference type="PANTHER" id="PTHR46368">
    <property type="match status" value="1"/>
</dbReference>
<dbReference type="eggNOG" id="COG0673">
    <property type="taxonomic scope" value="Bacteria"/>
</dbReference>
<dbReference type="InterPro" id="IPR055170">
    <property type="entry name" value="GFO_IDH_MocA-like_dom"/>
</dbReference>
<evidence type="ECO:0000259" key="2">
    <source>
        <dbReference type="Pfam" id="PF22725"/>
    </source>
</evidence>
<name>B8HL06_CYAP4</name>
<feature type="domain" description="GFO/IDH/MocA-like oxidoreductase" evidence="2">
    <location>
        <begin position="149"/>
        <end position="259"/>
    </location>
</feature>
<dbReference type="AlphaFoldDB" id="B8HL06"/>